<sequence length="167" mass="18976">MFRRAQESDGNRVFNSDAAPSTSSSGYFTFRDMKTFLSVRDFHLNDNSWDAPWKLVLGYYQSKSHPRKSSSKAFKLDLEAKFDMWPVLVRVDYIPCGVDLAAFRCGKYVELVNLVPWKIHKLLRGLPPIRSLVGVGSGATKLDSLPVNSYKEDHRLLKGMQKDNSSL</sequence>
<evidence type="ECO:0000313" key="2">
    <source>
        <dbReference type="Proteomes" id="UP001060215"/>
    </source>
</evidence>
<organism evidence="1 2">
    <name type="scientific">Camellia lanceoleosa</name>
    <dbReference type="NCBI Taxonomy" id="1840588"/>
    <lineage>
        <taxon>Eukaryota</taxon>
        <taxon>Viridiplantae</taxon>
        <taxon>Streptophyta</taxon>
        <taxon>Embryophyta</taxon>
        <taxon>Tracheophyta</taxon>
        <taxon>Spermatophyta</taxon>
        <taxon>Magnoliopsida</taxon>
        <taxon>eudicotyledons</taxon>
        <taxon>Gunneridae</taxon>
        <taxon>Pentapetalae</taxon>
        <taxon>asterids</taxon>
        <taxon>Ericales</taxon>
        <taxon>Theaceae</taxon>
        <taxon>Camellia</taxon>
    </lineage>
</organism>
<keyword evidence="2" id="KW-1185">Reference proteome</keyword>
<comment type="caution">
    <text evidence="1">The sequence shown here is derived from an EMBL/GenBank/DDBJ whole genome shotgun (WGS) entry which is preliminary data.</text>
</comment>
<gene>
    <name evidence="1" type="ORF">LOK49_LG05G01812</name>
</gene>
<protein>
    <submittedName>
        <fullName evidence="1">Autophagy-related protein 2</fullName>
    </submittedName>
</protein>
<evidence type="ECO:0000313" key="1">
    <source>
        <dbReference type="EMBL" id="KAI8016413.1"/>
    </source>
</evidence>
<dbReference type="Proteomes" id="UP001060215">
    <property type="component" value="Chromosome 4"/>
</dbReference>
<proteinExistence type="predicted"/>
<accession>A0ACC0HSI8</accession>
<reference evidence="1 2" key="1">
    <citation type="journal article" date="2022" name="Plant J.">
        <title>Chromosome-level genome of Camellia lanceoleosa provides a valuable resource for understanding genome evolution and self-incompatibility.</title>
        <authorList>
            <person name="Gong W."/>
            <person name="Xiao S."/>
            <person name="Wang L."/>
            <person name="Liao Z."/>
            <person name="Chang Y."/>
            <person name="Mo W."/>
            <person name="Hu G."/>
            <person name="Li W."/>
            <person name="Zhao G."/>
            <person name="Zhu H."/>
            <person name="Hu X."/>
            <person name="Ji K."/>
            <person name="Xiang X."/>
            <person name="Song Q."/>
            <person name="Yuan D."/>
            <person name="Jin S."/>
            <person name="Zhang L."/>
        </authorList>
    </citation>
    <scope>NUCLEOTIDE SEQUENCE [LARGE SCALE GENOMIC DNA]</scope>
    <source>
        <strain evidence="1">SQ_2022a</strain>
    </source>
</reference>
<name>A0ACC0HSI8_9ERIC</name>
<dbReference type="EMBL" id="CM045761">
    <property type="protein sequence ID" value="KAI8016413.1"/>
    <property type="molecule type" value="Genomic_DNA"/>
</dbReference>